<evidence type="ECO:0000259" key="2">
    <source>
        <dbReference type="SMART" id="SM00471"/>
    </source>
</evidence>
<sequence>MFLVCLYLYAQARRLFIKNCNLPNLALSFLIIFVSSYFICGNRMPLYYIPFSVIPMLLMLLFGSLEISLLIALGAGISVALAMALAKGGQTMTLWSIGNQTTAFRPAAAVSRYPLQLLLLFLVSAILGAILVSGARKRATIMRAGIITGIAQLLVLILTEPFKKAFSISSLWFLLNGVVSSIIVLGILPIFEYLFSTVTNISLLELADFHQPLLELLIEKAPGTYHHSLIVGNLSETAARSIGANALLSRVGAYYHDIGKLQKPEYFSENQDRETNKHDTLTPTMSKLIIMNHVKEGIELAKKYKLNPLLIDFIEQHHGNSLVYYFYRRALESHQENQDIKEEGFRYPGPKPNSKETAIVLLADSVEAAARALKEPSPAKIEELVHKVINNKFIDGQLDECDLTLKDLEKISAVFIRLLCGIYHSRTNYPDNRINQP</sequence>
<dbReference type="InterPro" id="IPR006675">
    <property type="entry name" value="HDIG_dom"/>
</dbReference>
<organism evidence="3 4">
    <name type="scientific">Candidatus Sherwoodlollariibacterium unditelluris</name>
    <dbReference type="NCBI Taxonomy" id="1974757"/>
    <lineage>
        <taxon>Bacteria</taxon>
        <taxon>Pseudomonadati</taxon>
        <taxon>Candidatus Omnitrophota</taxon>
        <taxon>Candidatus Sherwoodlollariibacterium</taxon>
    </lineage>
</organism>
<dbReference type="InterPro" id="IPR011621">
    <property type="entry name" value="Metal-dep_PHydrolase_7TM_intra"/>
</dbReference>
<feature type="transmembrane region" description="Helical" evidence="1">
    <location>
        <begin position="22"/>
        <end position="39"/>
    </location>
</feature>
<dbReference type="AlphaFoldDB" id="A0A2G9YJ97"/>
<dbReference type="Gene3D" id="1.10.3210.10">
    <property type="entry name" value="Hypothetical protein af1432"/>
    <property type="match status" value="1"/>
</dbReference>
<accession>A0A2G9YJ97</accession>
<feature type="transmembrane region" description="Helical" evidence="1">
    <location>
        <begin position="141"/>
        <end position="159"/>
    </location>
</feature>
<dbReference type="SUPFAM" id="SSF109604">
    <property type="entry name" value="HD-domain/PDEase-like"/>
    <property type="match status" value="1"/>
</dbReference>
<evidence type="ECO:0000256" key="1">
    <source>
        <dbReference type="SAM" id="Phobius"/>
    </source>
</evidence>
<dbReference type="Pfam" id="PF01966">
    <property type="entry name" value="HD"/>
    <property type="match status" value="1"/>
</dbReference>
<proteinExistence type="predicted"/>
<feature type="transmembrane region" description="Helical" evidence="1">
    <location>
        <begin position="69"/>
        <end position="86"/>
    </location>
</feature>
<dbReference type="InterPro" id="IPR003607">
    <property type="entry name" value="HD/PDEase_dom"/>
</dbReference>
<gene>
    <name evidence="3" type="ORF">COX41_07400</name>
</gene>
<reference evidence="3 4" key="1">
    <citation type="submission" date="2017-09" db="EMBL/GenBank/DDBJ databases">
        <title>Depth-based differentiation of microbial function through sediment-hosted aquifers and enrichment of novel symbionts in the deep terrestrial subsurface.</title>
        <authorList>
            <person name="Probst A.J."/>
            <person name="Ladd B."/>
            <person name="Jarett J.K."/>
            <person name="Geller-Mcgrath D.E."/>
            <person name="Sieber C.M."/>
            <person name="Emerson J.B."/>
            <person name="Anantharaman K."/>
            <person name="Thomas B.C."/>
            <person name="Malmstrom R."/>
            <person name="Stieglmeier M."/>
            <person name="Klingl A."/>
            <person name="Woyke T."/>
            <person name="Ryan C.M."/>
            <person name="Banfield J.F."/>
        </authorList>
    </citation>
    <scope>NUCLEOTIDE SEQUENCE [LARGE SCALE GENOMIC DNA]</scope>
    <source>
        <strain evidence="3">CG23_combo_of_CG06-09_8_20_14_all_41_10</strain>
    </source>
</reference>
<keyword evidence="1" id="KW-0472">Membrane</keyword>
<dbReference type="PANTHER" id="PTHR36442:SF1">
    <property type="entry name" value="CYCLIC-DI-AMP PHOSPHODIESTERASE PGPH"/>
    <property type="match status" value="1"/>
</dbReference>
<feature type="transmembrane region" description="Helical" evidence="1">
    <location>
        <begin position="171"/>
        <end position="195"/>
    </location>
</feature>
<comment type="caution">
    <text evidence="3">The sequence shown here is derived from an EMBL/GenBank/DDBJ whole genome shotgun (WGS) entry which is preliminary data.</text>
</comment>
<name>A0A2G9YJ97_9BACT</name>
<evidence type="ECO:0000313" key="4">
    <source>
        <dbReference type="Proteomes" id="UP000231292"/>
    </source>
</evidence>
<protein>
    <recommendedName>
        <fullName evidence="2">HD/PDEase domain-containing protein</fullName>
    </recommendedName>
</protein>
<feature type="domain" description="HD/PDEase" evidence="2">
    <location>
        <begin position="220"/>
        <end position="378"/>
    </location>
</feature>
<keyword evidence="1" id="KW-0812">Transmembrane</keyword>
<dbReference type="InterPro" id="IPR052722">
    <property type="entry name" value="PgpH_phosphodiesterase"/>
</dbReference>
<dbReference type="PANTHER" id="PTHR36442">
    <property type="entry name" value="CYCLIC-DI-AMP PHOSPHODIESTERASE PGPH"/>
    <property type="match status" value="1"/>
</dbReference>
<keyword evidence="1" id="KW-1133">Transmembrane helix</keyword>
<dbReference type="EMBL" id="PCRK01000190">
    <property type="protein sequence ID" value="PIP18591.1"/>
    <property type="molecule type" value="Genomic_DNA"/>
</dbReference>
<dbReference type="InterPro" id="IPR006674">
    <property type="entry name" value="HD_domain"/>
</dbReference>
<feature type="transmembrane region" description="Helical" evidence="1">
    <location>
        <begin position="115"/>
        <end position="135"/>
    </location>
</feature>
<dbReference type="CDD" id="cd00077">
    <property type="entry name" value="HDc"/>
    <property type="match status" value="1"/>
</dbReference>
<evidence type="ECO:0000313" key="3">
    <source>
        <dbReference type="EMBL" id="PIP18591.1"/>
    </source>
</evidence>
<dbReference type="Proteomes" id="UP000231292">
    <property type="component" value="Unassembled WGS sequence"/>
</dbReference>
<dbReference type="SMART" id="SM00471">
    <property type="entry name" value="HDc"/>
    <property type="match status" value="1"/>
</dbReference>
<dbReference type="Pfam" id="PF07698">
    <property type="entry name" value="7TM-7TMR_HD"/>
    <property type="match status" value="1"/>
</dbReference>
<dbReference type="NCBIfam" id="TIGR00277">
    <property type="entry name" value="HDIG"/>
    <property type="match status" value="1"/>
</dbReference>